<comment type="similarity">
    <text evidence="2 8">Belongs to the diaminopimelate epimerase family.</text>
</comment>
<feature type="site" description="Could be important to modulate the pK values of the two catalytic cysteine residues" evidence="8">
    <location>
        <position position="252"/>
    </location>
</feature>
<dbReference type="PROSITE" id="PS01326">
    <property type="entry name" value="DAP_EPIMERASE"/>
    <property type="match status" value="1"/>
</dbReference>
<dbReference type="Gene3D" id="3.10.310.10">
    <property type="entry name" value="Diaminopimelate Epimerase, Chain A, domain 1"/>
    <property type="match status" value="2"/>
</dbReference>
<evidence type="ECO:0000256" key="5">
    <source>
        <dbReference type="ARBA" id="ARBA00023154"/>
    </source>
</evidence>
<feature type="active site" evidence="9">
    <location>
        <position position="110"/>
    </location>
</feature>
<evidence type="ECO:0000256" key="8">
    <source>
        <dbReference type="HAMAP-Rule" id="MF_00197"/>
    </source>
</evidence>
<evidence type="ECO:0000313" key="11">
    <source>
        <dbReference type="Proteomes" id="UP001163293"/>
    </source>
</evidence>
<evidence type="ECO:0000256" key="4">
    <source>
        <dbReference type="ARBA" id="ARBA00022605"/>
    </source>
</evidence>
<comment type="subunit">
    <text evidence="8">Homodimer.</text>
</comment>
<dbReference type="EMBL" id="CP101185">
    <property type="protein sequence ID" value="UYV99095.1"/>
    <property type="molecule type" value="Genomic_DNA"/>
</dbReference>
<reference evidence="10" key="1">
    <citation type="submission" date="2022-07" db="EMBL/GenBank/DDBJ databases">
        <authorList>
            <person name="Wu T."/>
        </authorList>
    </citation>
    <scope>NUCLEOTIDE SEQUENCE</scope>
    <source>
        <strain evidence="10">SD-1</strain>
    </source>
</reference>
<comment type="subcellular location">
    <subcellularLocation>
        <location evidence="8">Cytoplasm</location>
    </subcellularLocation>
</comment>
<dbReference type="PANTHER" id="PTHR31689">
    <property type="entry name" value="DIAMINOPIMELATE EPIMERASE, CHLOROPLASTIC"/>
    <property type="match status" value="1"/>
</dbReference>
<keyword evidence="5 8" id="KW-0457">Lysine biosynthesis</keyword>
<dbReference type="SUPFAM" id="SSF54506">
    <property type="entry name" value="Diaminopimelate epimerase-like"/>
    <property type="match status" value="1"/>
</dbReference>
<comment type="caution">
    <text evidence="8">Lacks conserved residue(s) required for the propagation of feature annotation.</text>
</comment>
<evidence type="ECO:0000256" key="7">
    <source>
        <dbReference type="ARBA" id="ARBA00051712"/>
    </source>
</evidence>
<feature type="active site" description="Proton donor" evidence="8">
    <location>
        <position position="110"/>
    </location>
</feature>
<keyword evidence="11" id="KW-1185">Reference proteome</keyword>
<keyword evidence="6 8" id="KW-0413">Isomerase</keyword>
<dbReference type="AlphaFoldDB" id="A0AAX3ELU5"/>
<comment type="catalytic activity">
    <reaction evidence="7 8">
        <text>(2S,6S)-2,6-diaminopimelate = meso-2,6-diaminopimelate</text>
        <dbReference type="Rhea" id="RHEA:15393"/>
        <dbReference type="ChEBI" id="CHEBI:57609"/>
        <dbReference type="ChEBI" id="CHEBI:57791"/>
        <dbReference type="EC" id="5.1.1.7"/>
    </reaction>
</comment>
<keyword evidence="8" id="KW-0963">Cytoplasm</keyword>
<organism evidence="10 11">
    <name type="scientific">Paenarthrobacter ureafaciens</name>
    <dbReference type="NCBI Taxonomy" id="37931"/>
    <lineage>
        <taxon>Bacteria</taxon>
        <taxon>Bacillati</taxon>
        <taxon>Actinomycetota</taxon>
        <taxon>Actinomycetes</taxon>
        <taxon>Micrococcales</taxon>
        <taxon>Micrococcaceae</taxon>
        <taxon>Paenarthrobacter</taxon>
    </lineage>
</organism>
<keyword evidence="4 8" id="KW-0028">Amino-acid biosynthesis</keyword>
<feature type="site" description="Could be important to modulate the pK values of the two catalytic cysteine residues" evidence="8">
    <location>
        <position position="197"/>
    </location>
</feature>
<dbReference type="Pfam" id="PF01678">
    <property type="entry name" value="DAP_epimerase"/>
    <property type="match status" value="2"/>
</dbReference>
<accession>A0AAX3ELU5</accession>
<dbReference type="Proteomes" id="UP001163293">
    <property type="component" value="Chromosome"/>
</dbReference>
<dbReference type="EC" id="5.1.1.7" evidence="3 8"/>
<evidence type="ECO:0000256" key="3">
    <source>
        <dbReference type="ARBA" id="ARBA00013080"/>
    </source>
</evidence>
<evidence type="ECO:0000313" key="10">
    <source>
        <dbReference type="EMBL" id="UYV99095.1"/>
    </source>
</evidence>
<dbReference type="InterPro" id="IPR001653">
    <property type="entry name" value="DAP_epimerase_DapF"/>
</dbReference>
<feature type="binding site" evidence="8">
    <location>
        <begin position="111"/>
        <end position="112"/>
    </location>
    <ligand>
        <name>substrate</name>
    </ligand>
</feature>
<feature type="binding site" evidence="8">
    <location>
        <position position="101"/>
    </location>
    <ligand>
        <name>substrate</name>
    </ligand>
</feature>
<dbReference type="GO" id="GO:0008837">
    <property type="term" value="F:diaminopimelate epimerase activity"/>
    <property type="evidence" value="ECO:0007669"/>
    <property type="project" value="UniProtKB-UniRule"/>
</dbReference>
<gene>
    <name evidence="8 10" type="primary">dapF</name>
    <name evidence="10" type="ORF">NL394_07800</name>
</gene>
<proteinExistence type="inferred from homology"/>
<evidence type="ECO:0000256" key="1">
    <source>
        <dbReference type="ARBA" id="ARBA00005196"/>
    </source>
</evidence>
<protein>
    <recommendedName>
        <fullName evidence="3 8">Diaminopimelate epimerase</fullName>
        <shortName evidence="8">DAP epimerase</shortName>
        <ecNumber evidence="3 8">5.1.1.7</ecNumber>
    </recommendedName>
    <alternativeName>
        <fullName evidence="8">PLP-independent amino acid racemase</fullName>
    </alternativeName>
</protein>
<dbReference type="GO" id="GO:0005829">
    <property type="term" value="C:cytosol"/>
    <property type="evidence" value="ECO:0007669"/>
    <property type="project" value="TreeGrafter"/>
</dbReference>
<comment type="pathway">
    <text evidence="1 8">Amino-acid biosynthesis; L-lysine biosynthesis via DAP pathway; DL-2,6-diaminopimelate from LL-2,6-diaminopimelate: step 1/1.</text>
</comment>
<dbReference type="NCBIfam" id="TIGR00652">
    <property type="entry name" value="DapF"/>
    <property type="match status" value="1"/>
</dbReference>
<feature type="binding site" evidence="8">
    <location>
        <position position="195"/>
    </location>
    <ligand>
        <name>substrate</name>
    </ligand>
</feature>
<evidence type="ECO:0000256" key="6">
    <source>
        <dbReference type="ARBA" id="ARBA00023235"/>
    </source>
</evidence>
<evidence type="ECO:0000256" key="9">
    <source>
        <dbReference type="PROSITE-ProRule" id="PRU10125"/>
    </source>
</evidence>
<evidence type="ECO:0000256" key="2">
    <source>
        <dbReference type="ARBA" id="ARBA00010219"/>
    </source>
</evidence>
<name>A0AAX3ELU5_PAEUR</name>
<sequence length="322" mass="33343">MDQTPAVSARQSAAAELTMTAASLSGVAFSKGHGTGNDFVLIADPGAVHDMTPEQVAALCDRHRGIGGDGLIRAVPSRDLPEGRALLEQDASAEWFMDYRNGDGSLSEMCGNGVRVFVHFLIDQGLVDLGPGEALTIGTRGGIKKIARSDNGYAVDMGPWEFIFPTEATSKAMDALVSADGLEVARPGLSVSMGNPHTVVALAELSELAATQLFKAPVVDPKPANGTNVEFVVPAEPLVHDGFGTITMRVHERGVGETQSCGTGACAAAVAIRHWAGNTAPNAWHVNVPGGVVDVKFFPGGDGREHVELSGPAVIVASGTLA</sequence>
<dbReference type="RefSeq" id="WP_069694520.1">
    <property type="nucleotide sequence ID" value="NZ_BDMH01000027.1"/>
</dbReference>
<dbReference type="HAMAP" id="MF_00197">
    <property type="entry name" value="DAP_epimerase"/>
    <property type="match status" value="1"/>
</dbReference>
<feature type="binding site" evidence="8">
    <location>
        <position position="37"/>
    </location>
    <ligand>
        <name>substrate</name>
    </ligand>
</feature>
<dbReference type="PANTHER" id="PTHR31689:SF0">
    <property type="entry name" value="DIAMINOPIMELATE EPIMERASE"/>
    <property type="match status" value="1"/>
</dbReference>
<feature type="binding site" evidence="8">
    <location>
        <begin position="252"/>
        <end position="253"/>
    </location>
    <ligand>
        <name>substrate</name>
    </ligand>
</feature>
<feature type="active site" description="Proton acceptor" evidence="8">
    <location>
        <position position="261"/>
    </location>
</feature>
<dbReference type="GO" id="GO:0009089">
    <property type="term" value="P:lysine biosynthetic process via diaminopimelate"/>
    <property type="evidence" value="ECO:0007669"/>
    <property type="project" value="UniProtKB-UniRule"/>
</dbReference>
<feature type="binding site" evidence="8">
    <location>
        <begin position="262"/>
        <end position="263"/>
    </location>
    <ligand>
        <name>substrate</name>
    </ligand>
</feature>
<dbReference type="InterPro" id="IPR018510">
    <property type="entry name" value="DAP_epimerase_AS"/>
</dbReference>
<feature type="binding site" evidence="8">
    <location>
        <position position="228"/>
    </location>
    <ligand>
        <name>substrate</name>
    </ligand>
</feature>
<comment type="function">
    <text evidence="8">Catalyzes the stereoinversion of LL-2,6-diaminopimelate (L,L-DAP) to meso-diaminopimelate (meso-DAP), a precursor of L-lysine and an essential component of the bacterial peptidoglycan.</text>
</comment>